<gene>
    <name evidence="22" type="ORF">JG688_00000073</name>
</gene>
<feature type="binding site" evidence="20">
    <location>
        <position position="296"/>
    </location>
    <ligand>
        <name>ATP</name>
        <dbReference type="ChEBI" id="CHEBI:30616"/>
    </ligand>
</feature>
<keyword evidence="9" id="KW-0418">Kinase</keyword>
<feature type="domain" description="Protein kinase" evidence="21">
    <location>
        <begin position="267"/>
        <end position="513"/>
    </location>
</feature>
<dbReference type="FunFam" id="1.10.510.10:FF:000611">
    <property type="entry name" value="CMGC family protein kinase"/>
    <property type="match status" value="1"/>
</dbReference>
<keyword evidence="5" id="KW-0132">Cell division</keyword>
<keyword evidence="4" id="KW-0723">Serine/threonine-protein kinase</keyword>
<dbReference type="AlphaFoldDB" id="A0A8J5MJ84"/>
<organism evidence="22 23">
    <name type="scientific">Phytophthora aleatoria</name>
    <dbReference type="NCBI Taxonomy" id="2496075"/>
    <lineage>
        <taxon>Eukaryota</taxon>
        <taxon>Sar</taxon>
        <taxon>Stramenopiles</taxon>
        <taxon>Oomycota</taxon>
        <taxon>Peronosporomycetes</taxon>
        <taxon>Peronosporales</taxon>
        <taxon>Peronosporaceae</taxon>
        <taxon>Phytophthora</taxon>
    </lineage>
</organism>
<sequence>MAAFLERTQKLRQHIEALIRRDAAKRSLAVDERAMRRRVDDYYLPMFSWTTEVVEAAQKKQGDGKRCVCIGLSCPQGGGKTTASMYMQEALALMGKKCAVMSLDDVYWKYEQQVALAKANPANPLLQYRGNPGTMDVPLLMDVVHECKTSTGEIALPRYDKSQHNGRGDLSLLADPLDVLLIEGWCMGFQAIDEASPELRWREQPEQLLREAKKPAMTSDEVRDFVDRFMPAYKTYLKELYAADPKESTSPLAKQRFSHTPESMERYQKLEKIGEGTYGVVYKAKDRVTGEVIALKKIRLEAEDEGIPSTAIREISLLKELQHCNIVRLYNIVHTERKLTLVFEYLDQDLKKYLDVCEKGLEKPILKSFLYQLLRGIAYCHQHRVLHRDLKPQNLLINREGELKLGDFGLARAFGIPVRSYTHEVVTLWYRAPDVLMGSRKYSTPVDIWSVGCIFAEMANGGPLFAGTSEADQLDRIFRLLGTPTVEIFPAIMLQYDPAKRITAADAMVHPYFSDLSPALTENQ</sequence>
<accession>A0A8J5MJ84</accession>
<dbReference type="EC" id="2.7.11.22" evidence="3"/>
<dbReference type="PROSITE" id="PS50011">
    <property type="entry name" value="PROTEIN_KINASE_DOM"/>
    <property type="match status" value="1"/>
</dbReference>
<name>A0A8J5MJ84_9STRA</name>
<dbReference type="CDD" id="cd07829">
    <property type="entry name" value="STKc_CDK_like"/>
    <property type="match status" value="1"/>
</dbReference>
<dbReference type="SMART" id="SM00220">
    <property type="entry name" value="S_TKc"/>
    <property type="match status" value="1"/>
</dbReference>
<comment type="subunit">
    <text evidence="13">May form a complex composed of at least the catalytic subunit CRK2 and a cyclin.</text>
</comment>
<keyword evidence="12" id="KW-0131">Cell cycle</keyword>
<evidence type="ECO:0000256" key="8">
    <source>
        <dbReference type="ARBA" id="ARBA00022776"/>
    </source>
</evidence>
<dbReference type="GO" id="GO:0005634">
    <property type="term" value="C:nucleus"/>
    <property type="evidence" value="ECO:0007669"/>
    <property type="project" value="TreeGrafter"/>
</dbReference>
<dbReference type="InterPro" id="IPR050108">
    <property type="entry name" value="CDK"/>
</dbReference>
<comment type="caution">
    <text evidence="22">The sequence shown here is derived from an EMBL/GenBank/DDBJ whole genome shotgun (WGS) entry which is preliminary data.</text>
</comment>
<keyword evidence="10 20" id="KW-0067">ATP-binding</keyword>
<dbReference type="InterPro" id="IPR000719">
    <property type="entry name" value="Prot_kinase_dom"/>
</dbReference>
<dbReference type="GO" id="GO:0008353">
    <property type="term" value="F:RNA polymerase II CTD heptapeptide repeat kinase activity"/>
    <property type="evidence" value="ECO:0007669"/>
    <property type="project" value="UniProtKB-EC"/>
</dbReference>
<comment type="catalytic activity">
    <reaction evidence="18">
        <text>L-seryl-[protein] + ATP = O-phospho-L-seryl-[protein] + ADP + H(+)</text>
        <dbReference type="Rhea" id="RHEA:17989"/>
        <dbReference type="Rhea" id="RHEA-COMP:9863"/>
        <dbReference type="Rhea" id="RHEA-COMP:11604"/>
        <dbReference type="ChEBI" id="CHEBI:15378"/>
        <dbReference type="ChEBI" id="CHEBI:29999"/>
        <dbReference type="ChEBI" id="CHEBI:30616"/>
        <dbReference type="ChEBI" id="CHEBI:83421"/>
        <dbReference type="ChEBI" id="CHEBI:456216"/>
        <dbReference type="EC" id="2.7.11.22"/>
    </reaction>
</comment>
<comment type="similarity">
    <text evidence="1">Belongs to the protein kinase superfamily. CMGC Ser/Thr protein kinase family. CDC2/CDKX subfamily.</text>
</comment>
<evidence type="ECO:0000256" key="17">
    <source>
        <dbReference type="ARBA" id="ARBA00047811"/>
    </source>
</evidence>
<dbReference type="EC" id="2.7.11.23" evidence="2"/>
<evidence type="ECO:0000256" key="4">
    <source>
        <dbReference type="ARBA" id="ARBA00022527"/>
    </source>
</evidence>
<comment type="catalytic activity">
    <reaction evidence="19">
        <text>[DNA-directed RNA polymerase] + ATP = phospho-[DNA-directed RNA polymerase] + ADP + H(+)</text>
        <dbReference type="Rhea" id="RHEA:10216"/>
        <dbReference type="Rhea" id="RHEA-COMP:11321"/>
        <dbReference type="Rhea" id="RHEA-COMP:11322"/>
        <dbReference type="ChEBI" id="CHEBI:15378"/>
        <dbReference type="ChEBI" id="CHEBI:30616"/>
        <dbReference type="ChEBI" id="CHEBI:43176"/>
        <dbReference type="ChEBI" id="CHEBI:68546"/>
        <dbReference type="ChEBI" id="CHEBI:456216"/>
        <dbReference type="EC" id="2.7.11.23"/>
    </reaction>
</comment>
<evidence type="ECO:0000256" key="5">
    <source>
        <dbReference type="ARBA" id="ARBA00022618"/>
    </source>
</evidence>
<dbReference type="GO" id="GO:0005524">
    <property type="term" value="F:ATP binding"/>
    <property type="evidence" value="ECO:0007669"/>
    <property type="project" value="UniProtKB-UniRule"/>
</dbReference>
<evidence type="ECO:0000256" key="20">
    <source>
        <dbReference type="PROSITE-ProRule" id="PRU10141"/>
    </source>
</evidence>
<dbReference type="InterPro" id="IPR008271">
    <property type="entry name" value="Ser/Thr_kinase_AS"/>
</dbReference>
<evidence type="ECO:0000256" key="6">
    <source>
        <dbReference type="ARBA" id="ARBA00022679"/>
    </source>
</evidence>
<dbReference type="PANTHER" id="PTHR24056:SF46">
    <property type="entry name" value="CYCLIN-DEPENDENT KINASE 5"/>
    <property type="match status" value="1"/>
</dbReference>
<reference evidence="22" key="1">
    <citation type="submission" date="2021-01" db="EMBL/GenBank/DDBJ databases">
        <title>Phytophthora aleatoria, a newly-described species from Pinus radiata is distinct from Phytophthora cactorum isolates based on comparative genomics.</title>
        <authorList>
            <person name="Mcdougal R."/>
            <person name="Panda P."/>
            <person name="Williams N."/>
            <person name="Studholme D.J."/>
        </authorList>
    </citation>
    <scope>NUCLEOTIDE SEQUENCE</scope>
    <source>
        <strain evidence="22">NZFS 4037</strain>
    </source>
</reference>
<evidence type="ECO:0000256" key="12">
    <source>
        <dbReference type="ARBA" id="ARBA00023306"/>
    </source>
</evidence>
<evidence type="ECO:0000256" key="3">
    <source>
        <dbReference type="ARBA" id="ARBA00012425"/>
    </source>
</evidence>
<dbReference type="Pfam" id="PF00069">
    <property type="entry name" value="Pkinase"/>
    <property type="match status" value="1"/>
</dbReference>
<keyword evidence="23" id="KW-1185">Reference proteome</keyword>
<dbReference type="GO" id="GO:0005737">
    <property type="term" value="C:cytoplasm"/>
    <property type="evidence" value="ECO:0007669"/>
    <property type="project" value="TreeGrafter"/>
</dbReference>
<dbReference type="FunFam" id="3.30.200.20:FF:000215">
    <property type="entry name" value="Cyclin-dependent kinase 2 (CDK2L)"/>
    <property type="match status" value="1"/>
</dbReference>
<keyword evidence="11" id="KW-0460">Magnesium</keyword>
<dbReference type="EMBL" id="JAENGY010000001">
    <property type="protein sequence ID" value="KAG6977747.1"/>
    <property type="molecule type" value="Genomic_DNA"/>
</dbReference>
<keyword evidence="8" id="KW-0498">Mitosis</keyword>
<dbReference type="Proteomes" id="UP000709295">
    <property type="component" value="Unassembled WGS sequence"/>
</dbReference>
<evidence type="ECO:0000256" key="15">
    <source>
        <dbReference type="ARBA" id="ARBA00041902"/>
    </source>
</evidence>
<keyword evidence="7 20" id="KW-0547">Nucleotide-binding</keyword>
<protein>
    <recommendedName>
        <fullName evidence="14">Cyclin-dependent kinase 2 homolog</fullName>
        <ecNumber evidence="3">2.7.11.22</ecNumber>
        <ecNumber evidence="2">2.7.11.23</ecNumber>
    </recommendedName>
    <alternativeName>
        <fullName evidence="15">Cell division control protein 2 homolog</fullName>
    </alternativeName>
    <alternativeName>
        <fullName evidence="16">cdc2-related kinase 2</fullName>
    </alternativeName>
</protein>
<comment type="catalytic activity">
    <reaction evidence="17">
        <text>L-threonyl-[protein] + ATP = O-phospho-L-threonyl-[protein] + ADP + H(+)</text>
        <dbReference type="Rhea" id="RHEA:46608"/>
        <dbReference type="Rhea" id="RHEA-COMP:11060"/>
        <dbReference type="Rhea" id="RHEA-COMP:11605"/>
        <dbReference type="ChEBI" id="CHEBI:15378"/>
        <dbReference type="ChEBI" id="CHEBI:30013"/>
        <dbReference type="ChEBI" id="CHEBI:30616"/>
        <dbReference type="ChEBI" id="CHEBI:61977"/>
        <dbReference type="ChEBI" id="CHEBI:456216"/>
        <dbReference type="EC" id="2.7.11.22"/>
    </reaction>
</comment>
<dbReference type="PANTHER" id="PTHR24056">
    <property type="entry name" value="CELL DIVISION PROTEIN KINASE"/>
    <property type="match status" value="1"/>
</dbReference>
<evidence type="ECO:0000256" key="2">
    <source>
        <dbReference type="ARBA" id="ARBA00012409"/>
    </source>
</evidence>
<evidence type="ECO:0000256" key="11">
    <source>
        <dbReference type="ARBA" id="ARBA00022842"/>
    </source>
</evidence>
<keyword evidence="6" id="KW-0808">Transferase</keyword>
<evidence type="ECO:0000256" key="10">
    <source>
        <dbReference type="ARBA" id="ARBA00022840"/>
    </source>
</evidence>
<dbReference type="PROSITE" id="PS00107">
    <property type="entry name" value="PROTEIN_KINASE_ATP"/>
    <property type="match status" value="1"/>
</dbReference>
<evidence type="ECO:0000256" key="1">
    <source>
        <dbReference type="ARBA" id="ARBA00006485"/>
    </source>
</evidence>
<evidence type="ECO:0000256" key="14">
    <source>
        <dbReference type="ARBA" id="ARBA00039612"/>
    </source>
</evidence>
<evidence type="ECO:0000313" key="22">
    <source>
        <dbReference type="EMBL" id="KAG6977747.1"/>
    </source>
</evidence>
<dbReference type="GO" id="GO:0051301">
    <property type="term" value="P:cell division"/>
    <property type="evidence" value="ECO:0007669"/>
    <property type="project" value="UniProtKB-KW"/>
</dbReference>
<evidence type="ECO:0000259" key="21">
    <source>
        <dbReference type="PROSITE" id="PS50011"/>
    </source>
</evidence>
<evidence type="ECO:0000256" key="16">
    <source>
        <dbReference type="ARBA" id="ARBA00042858"/>
    </source>
</evidence>
<evidence type="ECO:0000256" key="18">
    <source>
        <dbReference type="ARBA" id="ARBA00048367"/>
    </source>
</evidence>
<dbReference type="InterPro" id="IPR017441">
    <property type="entry name" value="Protein_kinase_ATP_BS"/>
</dbReference>
<proteinExistence type="inferred from homology"/>
<evidence type="ECO:0000256" key="9">
    <source>
        <dbReference type="ARBA" id="ARBA00022777"/>
    </source>
</evidence>
<evidence type="ECO:0000256" key="13">
    <source>
        <dbReference type="ARBA" id="ARBA00038543"/>
    </source>
</evidence>
<evidence type="ECO:0000256" key="7">
    <source>
        <dbReference type="ARBA" id="ARBA00022741"/>
    </source>
</evidence>
<evidence type="ECO:0000313" key="23">
    <source>
        <dbReference type="Proteomes" id="UP000709295"/>
    </source>
</evidence>
<dbReference type="GO" id="GO:0004693">
    <property type="term" value="F:cyclin-dependent protein serine/threonine kinase activity"/>
    <property type="evidence" value="ECO:0007669"/>
    <property type="project" value="UniProtKB-EC"/>
</dbReference>
<dbReference type="PROSITE" id="PS00108">
    <property type="entry name" value="PROTEIN_KINASE_ST"/>
    <property type="match status" value="1"/>
</dbReference>
<evidence type="ECO:0000256" key="19">
    <source>
        <dbReference type="ARBA" id="ARBA00049280"/>
    </source>
</evidence>